<dbReference type="Pfam" id="PF08379">
    <property type="entry name" value="Bact_transglu_N"/>
    <property type="match status" value="1"/>
</dbReference>
<evidence type="ECO:0000313" key="2">
    <source>
        <dbReference type="EMBL" id="PZO90340.1"/>
    </source>
</evidence>
<dbReference type="SMART" id="SM00460">
    <property type="entry name" value="TGc"/>
    <property type="match status" value="1"/>
</dbReference>
<gene>
    <name evidence="2" type="ORF">DI623_07060</name>
</gene>
<reference evidence="2 3" key="1">
    <citation type="submission" date="2017-08" db="EMBL/GenBank/DDBJ databases">
        <title>Infants hospitalized years apart are colonized by the same room-sourced microbial strains.</title>
        <authorList>
            <person name="Brooks B."/>
            <person name="Olm M.R."/>
            <person name="Firek B.A."/>
            <person name="Baker R."/>
            <person name="Thomas B.C."/>
            <person name="Morowitz M.J."/>
            <person name="Banfield J.F."/>
        </authorList>
    </citation>
    <scope>NUCLEOTIDE SEQUENCE [LARGE SCALE GENOMIC DNA]</scope>
    <source>
        <strain evidence="2">S2_018_000_R2_101</strain>
    </source>
</reference>
<organism evidence="2 3">
    <name type="scientific">Sphingomonas sanxanigenens</name>
    <dbReference type="NCBI Taxonomy" id="397260"/>
    <lineage>
        <taxon>Bacteria</taxon>
        <taxon>Pseudomonadati</taxon>
        <taxon>Pseudomonadota</taxon>
        <taxon>Alphaproteobacteria</taxon>
        <taxon>Sphingomonadales</taxon>
        <taxon>Sphingomonadaceae</taxon>
        <taxon>Sphingomonas</taxon>
    </lineage>
</organism>
<proteinExistence type="predicted"/>
<dbReference type="SUPFAM" id="SSF54001">
    <property type="entry name" value="Cysteine proteinases"/>
    <property type="match status" value="1"/>
</dbReference>
<dbReference type="InterPro" id="IPR038765">
    <property type="entry name" value="Papain-like_cys_pep_sf"/>
</dbReference>
<dbReference type="PANTHER" id="PTHR33490:SF6">
    <property type="entry name" value="SLL1049 PROTEIN"/>
    <property type="match status" value="1"/>
</dbReference>
<evidence type="ECO:0000259" key="1">
    <source>
        <dbReference type="SMART" id="SM00460"/>
    </source>
</evidence>
<dbReference type="Proteomes" id="UP000249066">
    <property type="component" value="Unassembled WGS sequence"/>
</dbReference>
<dbReference type="Gene3D" id="3.10.620.30">
    <property type="match status" value="1"/>
</dbReference>
<name>A0A2W5A6L9_9SPHN</name>
<dbReference type="InterPro" id="IPR013589">
    <property type="entry name" value="Bac_transglu_N"/>
</dbReference>
<dbReference type="Pfam" id="PF01841">
    <property type="entry name" value="Transglut_core"/>
    <property type="match status" value="1"/>
</dbReference>
<accession>A0A2W5A6L9</accession>
<feature type="domain" description="Transglutaminase-like" evidence="1">
    <location>
        <begin position="158"/>
        <end position="222"/>
    </location>
</feature>
<dbReference type="EMBL" id="QFNN01000030">
    <property type="protein sequence ID" value="PZO90340.1"/>
    <property type="molecule type" value="Genomic_DNA"/>
</dbReference>
<comment type="caution">
    <text evidence="2">The sequence shown here is derived from an EMBL/GenBank/DDBJ whole genome shotgun (WGS) entry which is preliminary data.</text>
</comment>
<evidence type="ECO:0000313" key="3">
    <source>
        <dbReference type="Proteomes" id="UP000249066"/>
    </source>
</evidence>
<dbReference type="PANTHER" id="PTHR33490">
    <property type="entry name" value="BLR5614 PROTEIN-RELATED"/>
    <property type="match status" value="1"/>
</dbReference>
<protein>
    <submittedName>
        <fullName evidence="2">Transglutaminase family protein</fullName>
    </submittedName>
</protein>
<dbReference type="InterPro" id="IPR002931">
    <property type="entry name" value="Transglutaminase-like"/>
</dbReference>
<sequence>MRIAVDHRTSYCFTEPQARVVQLLRMTPQDHESQSVIDWRIDVDCDTRLREHLDGYGNVVTMLYIDGPIDRIDITVHGEVLTEDRNGILADTYEPLPPSLYLRLTPLTAYNDRICEFARANARGGDRIERLHALNKAIRVHAAFVDCRVDPQRTAADLFRQRRGVARDFAHLFIAAARGIGVPARYVSGHCLSLGAPSRMTAHAWAEAYLDDLGWVGFDPAVGLSPDETYVRVACGIDATHAMPISGSRVGGGAELLDVDVRVGRA</sequence>
<dbReference type="AlphaFoldDB" id="A0A2W5A6L9"/>